<accession>A0A5K3EZ21</accession>
<evidence type="ECO:0000313" key="1">
    <source>
        <dbReference type="WBParaSite" id="MCU_003694-RA"/>
    </source>
</evidence>
<sequence length="87" mass="9505">MKPEPKKPASSRALRARKLPTRKCVLSSSIRTDCARFLKDLIASEDIIQNIYQNISGDLGCDKVDSTKVNGDGCSKSQGISSKVKYS</sequence>
<protein>
    <submittedName>
        <fullName evidence="1">Uncharacterized protein</fullName>
    </submittedName>
</protein>
<proteinExistence type="predicted"/>
<reference evidence="1" key="1">
    <citation type="submission" date="2019-11" db="UniProtKB">
        <authorList>
            <consortium name="WormBaseParasite"/>
        </authorList>
    </citation>
    <scope>IDENTIFICATION</scope>
</reference>
<dbReference type="AlphaFoldDB" id="A0A5K3EZ21"/>
<dbReference type="WBParaSite" id="MCU_003694-RA">
    <property type="protein sequence ID" value="MCU_003694-RA"/>
    <property type="gene ID" value="MCU_003694"/>
</dbReference>
<organism evidence="1">
    <name type="scientific">Mesocestoides corti</name>
    <name type="common">Flatworm</name>
    <dbReference type="NCBI Taxonomy" id="53468"/>
    <lineage>
        <taxon>Eukaryota</taxon>
        <taxon>Metazoa</taxon>
        <taxon>Spiralia</taxon>
        <taxon>Lophotrochozoa</taxon>
        <taxon>Platyhelminthes</taxon>
        <taxon>Cestoda</taxon>
        <taxon>Eucestoda</taxon>
        <taxon>Cyclophyllidea</taxon>
        <taxon>Mesocestoididae</taxon>
        <taxon>Mesocestoides</taxon>
    </lineage>
</organism>
<name>A0A5K3EZ21_MESCO</name>